<gene>
    <name evidence="2" type="ORF">QG37_04046</name>
</gene>
<accession>A0A0L0NXR5</accession>
<feature type="region of interest" description="Disordered" evidence="1">
    <location>
        <begin position="20"/>
        <end position="39"/>
    </location>
</feature>
<dbReference type="AlphaFoldDB" id="A0A0L0NXR5"/>
<name>A0A0L0NXR5_CANAR</name>
<sequence>MGKVFILWLQMHLQGKLTDVRNKANAQQGNNKKKKKKSS</sequence>
<dbReference type="EMBL" id="LGST01000027">
    <property type="protein sequence ID" value="KND98986.1"/>
    <property type="molecule type" value="Genomic_DNA"/>
</dbReference>
<organism evidence="2 3">
    <name type="scientific">Candidozyma auris</name>
    <name type="common">Yeast</name>
    <name type="synonym">Candida auris</name>
    <dbReference type="NCBI Taxonomy" id="498019"/>
    <lineage>
        <taxon>Eukaryota</taxon>
        <taxon>Fungi</taxon>
        <taxon>Dikarya</taxon>
        <taxon>Ascomycota</taxon>
        <taxon>Saccharomycotina</taxon>
        <taxon>Pichiomycetes</taxon>
        <taxon>Metschnikowiaceae</taxon>
        <taxon>Candidozyma</taxon>
    </lineage>
</organism>
<reference evidence="3" key="1">
    <citation type="journal article" date="2015" name="BMC Genomics">
        <title>Draft genome of a commonly misdiagnosed multidrug resistant pathogen Candida auris.</title>
        <authorList>
            <person name="Chatterjee S."/>
            <person name="Alampalli S.V."/>
            <person name="Nageshan R.K."/>
            <person name="Chettiar S.T."/>
            <person name="Joshi S."/>
            <person name="Tatu U.S."/>
        </authorList>
    </citation>
    <scope>NUCLEOTIDE SEQUENCE [LARGE SCALE GENOMIC DNA]</scope>
    <source>
        <strain evidence="3">6684</strain>
    </source>
</reference>
<evidence type="ECO:0000256" key="1">
    <source>
        <dbReference type="SAM" id="MobiDB-lite"/>
    </source>
</evidence>
<dbReference type="Proteomes" id="UP000037122">
    <property type="component" value="Unassembled WGS sequence"/>
</dbReference>
<dbReference type="VEuPathDB" id="FungiDB:QG37_04046"/>
<evidence type="ECO:0000313" key="2">
    <source>
        <dbReference type="EMBL" id="KND98986.1"/>
    </source>
</evidence>
<proteinExistence type="predicted"/>
<evidence type="ECO:0000313" key="3">
    <source>
        <dbReference type="Proteomes" id="UP000037122"/>
    </source>
</evidence>
<comment type="caution">
    <text evidence="2">The sequence shown here is derived from an EMBL/GenBank/DDBJ whole genome shotgun (WGS) entry which is preliminary data.</text>
</comment>
<protein>
    <submittedName>
        <fullName evidence="2">Uncharacterized protein</fullName>
    </submittedName>
</protein>